<dbReference type="Pfam" id="PF03629">
    <property type="entry name" value="SASA"/>
    <property type="match status" value="1"/>
</dbReference>
<dbReference type="PANTHER" id="PTHR31988">
    <property type="entry name" value="ESTERASE, PUTATIVE (DUF303)-RELATED"/>
    <property type="match status" value="1"/>
</dbReference>
<protein>
    <recommendedName>
        <fullName evidence="3">Sialate O-acetylesterase domain-containing protein</fullName>
    </recommendedName>
</protein>
<dbReference type="GO" id="GO:0016787">
    <property type="term" value="F:hydrolase activity"/>
    <property type="evidence" value="ECO:0007669"/>
    <property type="project" value="UniProtKB-KW"/>
</dbReference>
<dbReference type="OrthoDB" id="42638at2759"/>
<keyword evidence="2" id="KW-0732">Signal</keyword>
<feature type="domain" description="Sialate O-acetylesterase" evidence="3">
    <location>
        <begin position="25"/>
        <end position="258"/>
    </location>
</feature>
<dbReference type="PANTHER" id="PTHR31988:SF13">
    <property type="entry name" value="CARBOHYDRATE ESTERASE PLANT-LIKE PROTEIN"/>
    <property type="match status" value="1"/>
</dbReference>
<dbReference type="SMR" id="A0A444YW71"/>
<dbReference type="InterPro" id="IPR036514">
    <property type="entry name" value="SGNH_hydro_sf"/>
</dbReference>
<comment type="caution">
    <text evidence="4">The sequence shown here is derived from an EMBL/GenBank/DDBJ whole genome shotgun (WGS) entry which is preliminary data.</text>
</comment>
<dbReference type="Proteomes" id="UP000289738">
    <property type="component" value="Chromosome B06"/>
</dbReference>
<evidence type="ECO:0000256" key="2">
    <source>
        <dbReference type="SAM" id="SignalP"/>
    </source>
</evidence>
<feature type="chain" id="PRO_5019120723" description="Sialate O-acetylesterase domain-containing protein" evidence="2">
    <location>
        <begin position="22"/>
        <end position="281"/>
    </location>
</feature>
<dbReference type="EMBL" id="SDMP01000016">
    <property type="protein sequence ID" value="RYR06187.1"/>
    <property type="molecule type" value="Genomic_DNA"/>
</dbReference>
<evidence type="ECO:0000256" key="1">
    <source>
        <dbReference type="ARBA" id="ARBA00022801"/>
    </source>
</evidence>
<dbReference type="AlphaFoldDB" id="A0A444YW71"/>
<proteinExistence type="predicted"/>
<reference evidence="4 5" key="1">
    <citation type="submission" date="2019-01" db="EMBL/GenBank/DDBJ databases">
        <title>Sequencing of cultivated peanut Arachis hypogaea provides insights into genome evolution and oil improvement.</title>
        <authorList>
            <person name="Chen X."/>
        </authorList>
    </citation>
    <scope>NUCLEOTIDE SEQUENCE [LARGE SCALE GENOMIC DNA]</scope>
    <source>
        <strain evidence="5">cv. Fuhuasheng</strain>
        <tissue evidence="4">Leaves</tissue>
    </source>
</reference>
<dbReference type="Gene3D" id="3.40.50.1110">
    <property type="entry name" value="SGNH hydrolase"/>
    <property type="match status" value="1"/>
</dbReference>
<evidence type="ECO:0000313" key="5">
    <source>
        <dbReference type="Proteomes" id="UP000289738"/>
    </source>
</evidence>
<keyword evidence="1" id="KW-0378">Hydrolase</keyword>
<dbReference type="InterPro" id="IPR052940">
    <property type="entry name" value="Carb_Esterase_6"/>
</dbReference>
<sequence length="281" mass="30823">MDNSTPMLSCLLFLFLQCGFSSSNMDIFILAGQSNMAGRGGVKNGRFWDGNVPPGCRSNPSILRLSASLQWEEAHEPLHLDIDLGKTCGVGPGLAFANEILRIKGESVNVVMGLVPCAKGGTKIGEWSKGTSLYNELVRRAIESVKGNSGRTIRALLWYQGESDTVREEDAEGYSHNMEKFIMDLRSDLHLPNLLVIQVALASGEGKYIEKVRKGQLGLKLPNVKCVDAKGLPLKTDQLHLTTVSQVHLGMRLAHAYIASTTHHHHHHQFINHSLTSYVAS</sequence>
<dbReference type="Gramene" id="arahy.Tifrunner.gnm2.ann2.Ah16g521100.1">
    <property type="protein sequence ID" value="arahy.Tifrunner.gnm2.ann2.Ah16g521100.1-CDS"/>
    <property type="gene ID" value="arahy.Tifrunner.gnm2.ann2.Ah16g521100"/>
</dbReference>
<feature type="signal peptide" evidence="2">
    <location>
        <begin position="1"/>
        <end position="21"/>
    </location>
</feature>
<gene>
    <name evidence="4" type="ORF">Ahy_B06g085973</name>
</gene>
<name>A0A444YW71_ARAHY</name>
<dbReference type="SUPFAM" id="SSF52266">
    <property type="entry name" value="SGNH hydrolase"/>
    <property type="match status" value="1"/>
</dbReference>
<evidence type="ECO:0000259" key="3">
    <source>
        <dbReference type="Pfam" id="PF03629"/>
    </source>
</evidence>
<accession>A0A444YW71</accession>
<dbReference type="InterPro" id="IPR005181">
    <property type="entry name" value="SASA"/>
</dbReference>
<organism evidence="4 5">
    <name type="scientific">Arachis hypogaea</name>
    <name type="common">Peanut</name>
    <dbReference type="NCBI Taxonomy" id="3818"/>
    <lineage>
        <taxon>Eukaryota</taxon>
        <taxon>Viridiplantae</taxon>
        <taxon>Streptophyta</taxon>
        <taxon>Embryophyta</taxon>
        <taxon>Tracheophyta</taxon>
        <taxon>Spermatophyta</taxon>
        <taxon>Magnoliopsida</taxon>
        <taxon>eudicotyledons</taxon>
        <taxon>Gunneridae</taxon>
        <taxon>Pentapetalae</taxon>
        <taxon>rosids</taxon>
        <taxon>fabids</taxon>
        <taxon>Fabales</taxon>
        <taxon>Fabaceae</taxon>
        <taxon>Papilionoideae</taxon>
        <taxon>50 kb inversion clade</taxon>
        <taxon>dalbergioids sensu lato</taxon>
        <taxon>Dalbergieae</taxon>
        <taxon>Pterocarpus clade</taxon>
        <taxon>Arachis</taxon>
    </lineage>
</organism>
<keyword evidence="5" id="KW-1185">Reference proteome</keyword>
<evidence type="ECO:0000313" key="4">
    <source>
        <dbReference type="EMBL" id="RYR06187.1"/>
    </source>
</evidence>